<gene>
    <name evidence="2" type="ORF">HA039_05735</name>
</gene>
<name>A0A6G9GUF9_9ACTN</name>
<keyword evidence="3" id="KW-1185">Reference proteome</keyword>
<dbReference type="Gene3D" id="3.30.530.20">
    <property type="match status" value="2"/>
</dbReference>
<dbReference type="AlphaFoldDB" id="A0A6G9GUF9"/>
<reference evidence="2 3" key="1">
    <citation type="submission" date="2020-03" db="EMBL/GenBank/DDBJ databases">
        <title>A novel species.</title>
        <authorList>
            <person name="Gao J."/>
        </authorList>
    </citation>
    <scope>NUCLEOTIDE SEQUENCE [LARGE SCALE GENOMIC DNA]</scope>
    <source>
        <strain evidence="2 3">QMT-12</strain>
    </source>
</reference>
<dbReference type="EMBL" id="CP050177">
    <property type="protein sequence ID" value="QIQ01855.1"/>
    <property type="molecule type" value="Genomic_DNA"/>
</dbReference>
<dbReference type="KEGG" id="slia:HA039_05735"/>
<sequence length="309" mass="34524">MSNIEVTHRIDVSASAESVHRIVADVGLWPLYFPPTVRAERVSGDDTDERIRIWAVANGRLRTWESRRITDGRRVRFEQIRPSAPVAALGGEWSVEERGSGRCAVVLDHHYRAVDDDPVQLDLIARAVEHNSVSELAHLKRAAERGESEKELLLDFEDTEIIAGSLEDTYDFLYDVGKWPERVPHVARIELREDTPGLQHMEMDTISPDGSLHTTVSGRVCDPSRRIVYKQTKLPPVLQAHNGEWTFESTQDGSVRVTSRHQVILDPDGIAALPEPPASLDAAKAAVRHALGSNSRATLARARQFVESR</sequence>
<evidence type="ECO:0000313" key="3">
    <source>
        <dbReference type="Proteomes" id="UP000501179"/>
    </source>
</evidence>
<dbReference type="Pfam" id="PF10604">
    <property type="entry name" value="Polyketide_cyc2"/>
    <property type="match status" value="1"/>
</dbReference>
<dbReference type="SUPFAM" id="SSF55961">
    <property type="entry name" value="Bet v1-like"/>
    <property type="match status" value="2"/>
</dbReference>
<protein>
    <submittedName>
        <fullName evidence="2">Cyclase</fullName>
    </submittedName>
</protein>
<accession>A0A6G9GUF9</accession>
<evidence type="ECO:0000313" key="2">
    <source>
        <dbReference type="EMBL" id="QIQ01855.1"/>
    </source>
</evidence>
<dbReference type="Pfam" id="PF03364">
    <property type="entry name" value="Polyketide_cyc"/>
    <property type="match status" value="1"/>
</dbReference>
<dbReference type="CDD" id="cd08861">
    <property type="entry name" value="OtcD1_ARO-CYC_like"/>
    <property type="match status" value="2"/>
</dbReference>
<dbReference type="InterPro" id="IPR023393">
    <property type="entry name" value="START-like_dom_sf"/>
</dbReference>
<dbReference type="InterPro" id="IPR019587">
    <property type="entry name" value="Polyketide_cyclase/dehydratase"/>
</dbReference>
<evidence type="ECO:0000259" key="1">
    <source>
        <dbReference type="Pfam" id="PF03364"/>
    </source>
</evidence>
<dbReference type="RefSeq" id="WP_167024702.1">
    <property type="nucleotide sequence ID" value="NZ_CP050177.1"/>
</dbReference>
<feature type="domain" description="Coenzyme Q-binding protein COQ10 START" evidence="1">
    <location>
        <begin position="164"/>
        <end position="262"/>
    </location>
</feature>
<dbReference type="Proteomes" id="UP000501179">
    <property type="component" value="Chromosome"/>
</dbReference>
<organism evidence="2 3">
    <name type="scientific">Streptomyces liangshanensis</name>
    <dbReference type="NCBI Taxonomy" id="2717324"/>
    <lineage>
        <taxon>Bacteria</taxon>
        <taxon>Bacillati</taxon>
        <taxon>Actinomycetota</taxon>
        <taxon>Actinomycetes</taxon>
        <taxon>Kitasatosporales</taxon>
        <taxon>Streptomycetaceae</taxon>
        <taxon>Streptomyces</taxon>
    </lineage>
</organism>
<proteinExistence type="predicted"/>
<dbReference type="InterPro" id="IPR005031">
    <property type="entry name" value="COQ10_START"/>
</dbReference>